<dbReference type="EMBL" id="CP049742">
    <property type="protein sequence ID" value="QPC47180.1"/>
    <property type="molecule type" value="Genomic_DNA"/>
</dbReference>
<dbReference type="PIRSF" id="PIRSF002599">
    <property type="entry name" value="Cold_shock_A"/>
    <property type="match status" value="1"/>
</dbReference>
<feature type="transmembrane region" description="Helical" evidence="1">
    <location>
        <begin position="36"/>
        <end position="53"/>
    </location>
</feature>
<protein>
    <submittedName>
        <fullName evidence="2">DUF1294 domain-containing protein</fullName>
    </submittedName>
</protein>
<dbReference type="KEGG" id="mcui:G8O30_09465"/>
<keyword evidence="1" id="KW-0812">Transmembrane</keyword>
<name>A0A7S8HG80_9BACI</name>
<dbReference type="Proteomes" id="UP000593626">
    <property type="component" value="Chromosome"/>
</dbReference>
<proteinExistence type="predicted"/>
<keyword evidence="3" id="KW-1185">Reference proteome</keyword>
<sequence length="90" mass="10513">MILLVYIMALSYVGNILMKQDKKKAMNKEWRTSEKTLWTVAILGGAFGMWIAMRVVRHKTNHTSFKLGIPFLTVVWFLIWLWAEQNNLLG</sequence>
<dbReference type="RefSeq" id="WP_239671847.1">
    <property type="nucleotide sequence ID" value="NZ_CP049742.1"/>
</dbReference>
<dbReference type="Pfam" id="PF06961">
    <property type="entry name" value="DUF1294"/>
    <property type="match status" value="1"/>
</dbReference>
<dbReference type="InterPro" id="IPR012156">
    <property type="entry name" value="Cold_shock_CspA"/>
</dbReference>
<evidence type="ECO:0000313" key="3">
    <source>
        <dbReference type="Proteomes" id="UP000593626"/>
    </source>
</evidence>
<dbReference type="InterPro" id="IPR010718">
    <property type="entry name" value="DUF1294"/>
</dbReference>
<keyword evidence="1" id="KW-0472">Membrane</keyword>
<dbReference type="GO" id="GO:0003676">
    <property type="term" value="F:nucleic acid binding"/>
    <property type="evidence" value="ECO:0007669"/>
    <property type="project" value="InterPro"/>
</dbReference>
<gene>
    <name evidence="2" type="ORF">G8O30_09465</name>
</gene>
<evidence type="ECO:0000313" key="2">
    <source>
        <dbReference type="EMBL" id="QPC47180.1"/>
    </source>
</evidence>
<evidence type="ECO:0000256" key="1">
    <source>
        <dbReference type="SAM" id="Phobius"/>
    </source>
</evidence>
<reference evidence="2 3" key="1">
    <citation type="submission" date="2019-07" db="EMBL/GenBank/DDBJ databases">
        <title>Genome sequence of 2 isolates from Red Sea Mangroves.</title>
        <authorList>
            <person name="Sefrji F."/>
            <person name="Michoud G."/>
            <person name="Merlino G."/>
            <person name="Daffonchio D."/>
        </authorList>
    </citation>
    <scope>NUCLEOTIDE SEQUENCE [LARGE SCALE GENOMIC DNA]</scope>
    <source>
        <strain evidence="2 3">R1DC41</strain>
    </source>
</reference>
<feature type="transmembrane region" description="Helical" evidence="1">
    <location>
        <begin position="65"/>
        <end position="83"/>
    </location>
</feature>
<organism evidence="2 3">
    <name type="scientific">Mangrovibacillus cuniculi</name>
    <dbReference type="NCBI Taxonomy" id="2593652"/>
    <lineage>
        <taxon>Bacteria</taxon>
        <taxon>Bacillati</taxon>
        <taxon>Bacillota</taxon>
        <taxon>Bacilli</taxon>
        <taxon>Bacillales</taxon>
        <taxon>Bacillaceae</taxon>
        <taxon>Mangrovibacillus</taxon>
    </lineage>
</organism>
<dbReference type="AlphaFoldDB" id="A0A7S8HG80"/>
<keyword evidence="1" id="KW-1133">Transmembrane helix</keyword>
<accession>A0A7S8HG80</accession>